<dbReference type="PROSITE" id="PS51729">
    <property type="entry name" value="GNAT_YJDJ"/>
    <property type="match status" value="1"/>
</dbReference>
<protein>
    <submittedName>
        <fullName evidence="3">GNAT family acetyltransferase</fullName>
    </submittedName>
</protein>
<dbReference type="PROSITE" id="PS51186">
    <property type="entry name" value="GNAT"/>
    <property type="match status" value="1"/>
</dbReference>
<keyword evidence="4" id="KW-1185">Reference proteome</keyword>
<evidence type="ECO:0000259" key="2">
    <source>
        <dbReference type="PROSITE" id="PS51729"/>
    </source>
</evidence>
<feature type="domain" description="N-acetyltransferase" evidence="1">
    <location>
        <begin position="1"/>
        <end position="97"/>
    </location>
</feature>
<dbReference type="InterPro" id="IPR031165">
    <property type="entry name" value="GNAT_YJDJ"/>
</dbReference>
<dbReference type="EMBL" id="JAVDSG010000001">
    <property type="protein sequence ID" value="MDR6592787.1"/>
    <property type="molecule type" value="Genomic_DNA"/>
</dbReference>
<dbReference type="RefSeq" id="WP_310304696.1">
    <property type="nucleotide sequence ID" value="NZ_BAAAXB010000001.1"/>
</dbReference>
<proteinExistence type="predicted"/>
<dbReference type="PANTHER" id="PTHR31435">
    <property type="entry name" value="PROTEIN NATD1"/>
    <property type="match status" value="1"/>
</dbReference>
<evidence type="ECO:0000313" key="4">
    <source>
        <dbReference type="Proteomes" id="UP001268819"/>
    </source>
</evidence>
<evidence type="ECO:0000313" key="3">
    <source>
        <dbReference type="EMBL" id="MDR6592787.1"/>
    </source>
</evidence>
<organism evidence="3 4">
    <name type="scientific">Saccharothrix longispora</name>
    <dbReference type="NCBI Taxonomy" id="33920"/>
    <lineage>
        <taxon>Bacteria</taxon>
        <taxon>Bacillati</taxon>
        <taxon>Actinomycetota</taxon>
        <taxon>Actinomycetes</taxon>
        <taxon>Pseudonocardiales</taxon>
        <taxon>Pseudonocardiaceae</taxon>
        <taxon>Saccharothrix</taxon>
    </lineage>
</organism>
<feature type="domain" description="N-acetyltransferase" evidence="2">
    <location>
        <begin position="6"/>
        <end position="92"/>
    </location>
</feature>
<dbReference type="CDD" id="cd04301">
    <property type="entry name" value="NAT_SF"/>
    <property type="match status" value="1"/>
</dbReference>
<accession>A0ABU1PQ49</accession>
<dbReference type="SUPFAM" id="SSF55729">
    <property type="entry name" value="Acyl-CoA N-acyltransferases (Nat)"/>
    <property type="match status" value="1"/>
</dbReference>
<dbReference type="InterPro" id="IPR045057">
    <property type="entry name" value="Gcn5-rel_NAT"/>
</dbReference>
<evidence type="ECO:0000259" key="1">
    <source>
        <dbReference type="PROSITE" id="PS51186"/>
    </source>
</evidence>
<dbReference type="Pfam" id="PF14542">
    <property type="entry name" value="Acetyltransf_CG"/>
    <property type="match status" value="1"/>
</dbReference>
<dbReference type="InterPro" id="IPR000182">
    <property type="entry name" value="GNAT_dom"/>
</dbReference>
<comment type="caution">
    <text evidence="3">The sequence shown here is derived from an EMBL/GenBank/DDBJ whole genome shotgun (WGS) entry which is preliminary data.</text>
</comment>
<dbReference type="Gene3D" id="3.40.630.30">
    <property type="match status" value="1"/>
</dbReference>
<dbReference type="InterPro" id="IPR016181">
    <property type="entry name" value="Acyl_CoA_acyltransferase"/>
</dbReference>
<dbReference type="Proteomes" id="UP001268819">
    <property type="component" value="Unassembled WGS sequence"/>
</dbReference>
<gene>
    <name evidence="3" type="ORF">J2S66_001171</name>
</gene>
<dbReference type="PANTHER" id="PTHR31435:SF10">
    <property type="entry name" value="BSR4717 PROTEIN"/>
    <property type="match status" value="1"/>
</dbReference>
<reference evidence="3 4" key="1">
    <citation type="submission" date="2023-07" db="EMBL/GenBank/DDBJ databases">
        <title>Sequencing the genomes of 1000 actinobacteria strains.</title>
        <authorList>
            <person name="Klenk H.-P."/>
        </authorList>
    </citation>
    <scope>NUCLEOTIDE SEQUENCE [LARGE SCALE GENOMIC DNA]</scope>
    <source>
        <strain evidence="3 4">DSM 43749</strain>
    </source>
</reference>
<sequence>MAIEVHDVPDEKHFAAVVDGVVAGKAVYIRTPELIVFTHTEVFPAFEGRGVGSALARTGLDQAREWGLPVLPLCPFISGWIGRHREYVDVVYSAPRTTAVD</sequence>
<name>A0ABU1PQ49_9PSEU</name>